<reference evidence="1" key="1">
    <citation type="journal article" date="2020" name="Fungal Divers.">
        <title>Resolving the Mortierellaceae phylogeny through synthesis of multi-gene phylogenetics and phylogenomics.</title>
        <authorList>
            <person name="Vandepol N."/>
            <person name="Liber J."/>
            <person name="Desiro A."/>
            <person name="Na H."/>
            <person name="Kennedy M."/>
            <person name="Barry K."/>
            <person name="Grigoriev I.V."/>
            <person name="Miller A.N."/>
            <person name="O'Donnell K."/>
            <person name="Stajich J.E."/>
            <person name="Bonito G."/>
        </authorList>
    </citation>
    <scope>NUCLEOTIDE SEQUENCE</scope>
    <source>
        <strain evidence="1">NVP60</strain>
    </source>
</reference>
<protein>
    <submittedName>
        <fullName evidence="1">Uncharacterized protein</fullName>
    </submittedName>
</protein>
<dbReference type="GO" id="GO:0015109">
    <property type="term" value="F:chromate transmembrane transporter activity"/>
    <property type="evidence" value="ECO:0007669"/>
    <property type="project" value="InterPro"/>
</dbReference>
<name>A0A9P6QPY0_9FUNG</name>
<comment type="caution">
    <text evidence="1">The sequence shown here is derived from an EMBL/GenBank/DDBJ whole genome shotgun (WGS) entry which is preliminary data.</text>
</comment>
<dbReference type="EMBL" id="JAAAIN010004766">
    <property type="protein sequence ID" value="KAG0278435.1"/>
    <property type="molecule type" value="Genomic_DNA"/>
</dbReference>
<dbReference type="Proteomes" id="UP000823405">
    <property type="component" value="Unassembled WGS sequence"/>
</dbReference>
<gene>
    <name evidence="1" type="ORF">BGZ97_009728</name>
</gene>
<dbReference type="AlphaFoldDB" id="A0A9P6QPY0"/>
<evidence type="ECO:0000313" key="1">
    <source>
        <dbReference type="EMBL" id="KAG0278435.1"/>
    </source>
</evidence>
<feature type="non-terminal residue" evidence="1">
    <location>
        <position position="69"/>
    </location>
</feature>
<dbReference type="GO" id="GO:0005886">
    <property type="term" value="C:plasma membrane"/>
    <property type="evidence" value="ECO:0007669"/>
    <property type="project" value="UniProtKB-SubCell"/>
</dbReference>
<keyword evidence="2" id="KW-1185">Reference proteome</keyword>
<proteinExistence type="predicted"/>
<evidence type="ECO:0000313" key="2">
    <source>
        <dbReference type="Proteomes" id="UP000823405"/>
    </source>
</evidence>
<accession>A0A9P6QPY0</accession>
<organism evidence="1 2">
    <name type="scientific">Linnemannia gamsii</name>
    <dbReference type="NCBI Taxonomy" id="64522"/>
    <lineage>
        <taxon>Eukaryota</taxon>
        <taxon>Fungi</taxon>
        <taxon>Fungi incertae sedis</taxon>
        <taxon>Mucoromycota</taxon>
        <taxon>Mortierellomycotina</taxon>
        <taxon>Mortierellomycetes</taxon>
        <taxon>Mortierellales</taxon>
        <taxon>Mortierellaceae</taxon>
        <taxon>Linnemannia</taxon>
    </lineage>
</organism>
<sequence length="69" mass="7855">MNRSKNPYSLPPHKDWIWETNVAFFKFGYTNFGGSMVHTITLNNEVIIKCVKVSQAQFAELLAVPQSLP</sequence>